<keyword evidence="2" id="KW-0677">Repeat</keyword>
<comment type="caution">
    <text evidence="4">The sequence shown here is derived from an EMBL/GenBank/DDBJ whole genome shotgun (WGS) entry which is preliminary data.</text>
</comment>
<dbReference type="PANTHER" id="PTHR22847:SF637">
    <property type="entry name" value="WD REPEAT DOMAIN 5B"/>
    <property type="match status" value="1"/>
</dbReference>
<keyword evidence="1 3" id="KW-0853">WD repeat</keyword>
<dbReference type="PRINTS" id="PR00320">
    <property type="entry name" value="GPROTEINBRPT"/>
</dbReference>
<dbReference type="InterPro" id="IPR019775">
    <property type="entry name" value="WD40_repeat_CS"/>
</dbReference>
<dbReference type="SUPFAM" id="SSF50978">
    <property type="entry name" value="WD40 repeat-like"/>
    <property type="match status" value="1"/>
</dbReference>
<dbReference type="PROSITE" id="PS50082">
    <property type="entry name" value="WD_REPEATS_2"/>
    <property type="match status" value="5"/>
</dbReference>
<evidence type="ECO:0000313" key="5">
    <source>
        <dbReference type="Proteomes" id="UP000607281"/>
    </source>
</evidence>
<proteinExistence type="predicted"/>
<feature type="repeat" description="WD" evidence="3">
    <location>
        <begin position="750"/>
        <end position="788"/>
    </location>
</feature>
<gene>
    <name evidence="4" type="ORF">H6G18_14580</name>
</gene>
<evidence type="ECO:0000313" key="4">
    <source>
        <dbReference type="EMBL" id="MBD2345367.1"/>
    </source>
</evidence>
<dbReference type="InterPro" id="IPR020472">
    <property type="entry name" value="WD40_PAC1"/>
</dbReference>
<dbReference type="Pfam" id="PF25173">
    <property type="entry name" value="Beta-prop_WDR3_1st"/>
    <property type="match status" value="1"/>
</dbReference>
<dbReference type="Gene3D" id="2.130.10.10">
    <property type="entry name" value="YVTN repeat-like/Quinoprotein amine dehydrogenase"/>
    <property type="match status" value="3"/>
</dbReference>
<evidence type="ECO:0000256" key="3">
    <source>
        <dbReference type="PROSITE-ProRule" id="PRU00221"/>
    </source>
</evidence>
<protein>
    <submittedName>
        <fullName evidence="4">WD40 repeat domain-containing protein</fullName>
    </submittedName>
</protein>
<sequence>MEPGLKLLIQLVLEFAPVFVTIIHKRSEDSLTTTKYQLPSLIEGFVETVNNINGNNNSHKSFEQEKLRQQQLAAYQRETQAQIANQQRDTALKLPEVNKILDSWPLRLYPSQILDSHHNYGHKPLKIFIAPPKIHFDKFDNKLENHSEIELMLAEGLREFINKNYSLHSLIRPTEFLAGAWDSKRFHSESSIKAVFGMLKTEPILILESENDGDYLNFRIAYWGLTQGTYYYKTISRLPYKEIIQNSARNRALEWRKIRNELLEIGADIEEINQLGQDNIFNLAILEKLEKWQKQGIDITKLSLQYRVNQQDIEQLCQVLITCHCLVTAWVADIYHLVNYDVPPLLPELLPSLLKDAIDLQSLQAITTSYKQVYQALEKERLYWIPELSVQLAQSLSHLPDSSWAQAEVDYSINTWLELRQVSLQQFTSPLEAMQSAVKIEDEEYIQKLREYFTVIGDRHSLESVEKLIEAIATLKYKRSLEYPDLTKTIIGHSGKVKSVAISPDAEVLVSGCTDQTVNIWNLQTGKLIRTLTDNLGEVSSVAISPDGNFLAVGSGVHPRSNVKVWHLKTGKLLHTLLGHQKPVNVVVISPDGQILASGSNKIKIWNLQKGDGVPPTVGDRICTLWHSSAVHAVAISPDGTILASGSSDNKIRLWNPRTGDPLRTLNSHDGEVKAIAISRDGQFLFSGSADTTIKIWHLITGQILHTLTGHSGDIKSLTTSPDGQFLFSGSADTTIKIWRISTGELLHTLTGHSASVNSVAISPNGTILASGSADQTIKIWQIDKMLL</sequence>
<evidence type="ECO:0000256" key="2">
    <source>
        <dbReference type="ARBA" id="ARBA00022737"/>
    </source>
</evidence>
<dbReference type="Pfam" id="PF00400">
    <property type="entry name" value="WD40"/>
    <property type="match status" value="2"/>
</dbReference>
<reference evidence="4 5" key="1">
    <citation type="journal article" date="2020" name="ISME J.">
        <title>Comparative genomics reveals insights into cyanobacterial evolution and habitat adaptation.</title>
        <authorList>
            <person name="Chen M.Y."/>
            <person name="Teng W.K."/>
            <person name="Zhao L."/>
            <person name="Hu C.X."/>
            <person name="Zhou Y.K."/>
            <person name="Han B.P."/>
            <person name="Song L.R."/>
            <person name="Shu W.S."/>
        </authorList>
    </citation>
    <scope>NUCLEOTIDE SEQUENCE [LARGE SCALE GENOMIC DNA]</scope>
    <source>
        <strain evidence="4 5">FACHB-260</strain>
    </source>
</reference>
<dbReference type="RefSeq" id="WP_190407808.1">
    <property type="nucleotide sequence ID" value="NZ_JACJRF010000023.1"/>
</dbReference>
<dbReference type="InterPro" id="IPR036322">
    <property type="entry name" value="WD40_repeat_dom_sf"/>
</dbReference>
<dbReference type="PROSITE" id="PS00678">
    <property type="entry name" value="WD_REPEATS_1"/>
    <property type="match status" value="1"/>
</dbReference>
<dbReference type="InterPro" id="IPR001680">
    <property type="entry name" value="WD40_rpt"/>
</dbReference>
<dbReference type="InterPro" id="IPR015943">
    <property type="entry name" value="WD40/YVTN_repeat-like_dom_sf"/>
</dbReference>
<dbReference type="PANTHER" id="PTHR22847">
    <property type="entry name" value="WD40 REPEAT PROTEIN"/>
    <property type="match status" value="1"/>
</dbReference>
<feature type="repeat" description="WD" evidence="3">
    <location>
        <begin position="624"/>
        <end position="665"/>
    </location>
</feature>
<name>A0ABR8CQ91_9NOST</name>
<organism evidence="4 5">
    <name type="scientific">Anabaena subtropica FACHB-260</name>
    <dbReference type="NCBI Taxonomy" id="2692884"/>
    <lineage>
        <taxon>Bacteria</taxon>
        <taxon>Bacillati</taxon>
        <taxon>Cyanobacteriota</taxon>
        <taxon>Cyanophyceae</taxon>
        <taxon>Nostocales</taxon>
        <taxon>Nostocaceae</taxon>
        <taxon>Anabaena</taxon>
    </lineage>
</organism>
<feature type="repeat" description="WD" evidence="3">
    <location>
        <begin position="708"/>
        <end position="749"/>
    </location>
</feature>
<dbReference type="PROSITE" id="PS50294">
    <property type="entry name" value="WD_REPEATS_REGION"/>
    <property type="match status" value="5"/>
</dbReference>
<feature type="repeat" description="WD" evidence="3">
    <location>
        <begin position="490"/>
        <end position="531"/>
    </location>
</feature>
<dbReference type="EMBL" id="JACJRF010000023">
    <property type="protein sequence ID" value="MBD2345367.1"/>
    <property type="molecule type" value="Genomic_DNA"/>
</dbReference>
<evidence type="ECO:0000256" key="1">
    <source>
        <dbReference type="ARBA" id="ARBA00022574"/>
    </source>
</evidence>
<dbReference type="CDD" id="cd00200">
    <property type="entry name" value="WD40"/>
    <property type="match status" value="1"/>
</dbReference>
<keyword evidence="5" id="KW-1185">Reference proteome</keyword>
<dbReference type="Proteomes" id="UP000607281">
    <property type="component" value="Unassembled WGS sequence"/>
</dbReference>
<dbReference type="SMART" id="SM00320">
    <property type="entry name" value="WD40"/>
    <property type="match status" value="7"/>
</dbReference>
<feature type="repeat" description="WD" evidence="3">
    <location>
        <begin position="666"/>
        <end position="707"/>
    </location>
</feature>
<accession>A0ABR8CQ91</accession>